<dbReference type="SMART" id="SM00382">
    <property type="entry name" value="AAA"/>
    <property type="match status" value="1"/>
</dbReference>
<dbReference type="PROSITE" id="PS50893">
    <property type="entry name" value="ABC_TRANSPORTER_2"/>
    <property type="match status" value="1"/>
</dbReference>
<feature type="domain" description="ABC transporter" evidence="4">
    <location>
        <begin position="2"/>
        <end position="207"/>
    </location>
</feature>
<dbReference type="InterPro" id="IPR003439">
    <property type="entry name" value="ABC_transporter-like_ATP-bd"/>
</dbReference>
<dbReference type="GO" id="GO:0016887">
    <property type="term" value="F:ATP hydrolysis activity"/>
    <property type="evidence" value="ECO:0007669"/>
    <property type="project" value="InterPro"/>
</dbReference>
<dbReference type="InterPro" id="IPR017871">
    <property type="entry name" value="ABC_transporter-like_CS"/>
</dbReference>
<proteinExistence type="predicted"/>
<dbReference type="PANTHER" id="PTHR42781:SF4">
    <property type="entry name" value="SPERMIDINE_PUTRESCINE IMPORT ATP-BINDING PROTEIN POTA"/>
    <property type="match status" value="1"/>
</dbReference>
<keyword evidence="3 5" id="KW-0067">ATP-binding</keyword>
<dbReference type="Proteomes" id="UP000032582">
    <property type="component" value="Unassembled WGS sequence"/>
</dbReference>
<evidence type="ECO:0000256" key="2">
    <source>
        <dbReference type="ARBA" id="ARBA00022741"/>
    </source>
</evidence>
<dbReference type="SUPFAM" id="SSF52540">
    <property type="entry name" value="P-loop containing nucleoside triphosphate hydrolases"/>
    <property type="match status" value="1"/>
</dbReference>
<dbReference type="Pfam" id="PF00005">
    <property type="entry name" value="ABC_tran"/>
    <property type="match status" value="1"/>
</dbReference>
<accession>A0A0D8L8S0</accession>
<comment type="caution">
    <text evidence="5">The sequence shown here is derived from an EMBL/GenBank/DDBJ whole genome shotgun (WGS) entry which is preliminary data.</text>
</comment>
<reference evidence="5 6" key="1">
    <citation type="submission" date="2015-02" db="EMBL/GenBank/DDBJ databases">
        <title>Whole genome shotgun sequencing of cultured foodborne pathogen.</title>
        <authorList>
            <person name="Timme R."/>
            <person name="Allard M.W."/>
            <person name="Strain E."/>
            <person name="Evans P.S."/>
            <person name="Brown E."/>
        </authorList>
    </citation>
    <scope>NUCLEOTIDE SEQUENCE [LARGE SCALE GENOMIC DNA]</scope>
    <source>
        <strain evidence="5 6">GCSL-TSO-24</strain>
    </source>
</reference>
<protein>
    <submittedName>
        <fullName evidence="5">Iron ABC transporter ATP-binding protein</fullName>
    </submittedName>
</protein>
<evidence type="ECO:0000259" key="4">
    <source>
        <dbReference type="PROSITE" id="PS50893"/>
    </source>
</evidence>
<name>A0A0D8L8S0_MORMO</name>
<dbReference type="InterPro" id="IPR003593">
    <property type="entry name" value="AAA+_ATPase"/>
</dbReference>
<dbReference type="Gene3D" id="3.40.50.300">
    <property type="entry name" value="P-loop containing nucleotide triphosphate hydrolases"/>
    <property type="match status" value="1"/>
</dbReference>
<keyword evidence="1" id="KW-0813">Transport</keyword>
<organism evidence="5 6">
    <name type="scientific">Morganella morganii</name>
    <name type="common">Proteus morganii</name>
    <dbReference type="NCBI Taxonomy" id="582"/>
    <lineage>
        <taxon>Bacteria</taxon>
        <taxon>Pseudomonadati</taxon>
        <taxon>Pseudomonadota</taxon>
        <taxon>Gammaproteobacteria</taxon>
        <taxon>Enterobacterales</taxon>
        <taxon>Morganellaceae</taxon>
        <taxon>Morganella</taxon>
    </lineage>
</organism>
<dbReference type="InterPro" id="IPR027417">
    <property type="entry name" value="P-loop_NTPase"/>
</dbReference>
<evidence type="ECO:0000313" key="6">
    <source>
        <dbReference type="Proteomes" id="UP000032582"/>
    </source>
</evidence>
<evidence type="ECO:0000256" key="1">
    <source>
        <dbReference type="ARBA" id="ARBA00022448"/>
    </source>
</evidence>
<dbReference type="PROSITE" id="PS00211">
    <property type="entry name" value="ABC_TRANSPORTER_1"/>
    <property type="match status" value="1"/>
</dbReference>
<gene>
    <name evidence="5" type="ORF">UA45_06770</name>
</gene>
<dbReference type="EMBL" id="JZSH01000053">
    <property type="protein sequence ID" value="KJF78355.1"/>
    <property type="molecule type" value="Genomic_DNA"/>
</dbReference>
<sequence>MLHVEHLSAGILQDLSLTLPRGQCTAICGPSGSGKTTLLNCIAGYLPYQGTIRLGDVPLDPLPVWKRPCRYLNQRLWLFPWLTVMGNLRLAQYAAGLKRDKSQAMVLLDKMQVAHLAARFPHQISGGEQQRVALARALISPPALLLLDEPFSGLDRATRRQLWPQINLLKEEGITTILVTHEPEEAEALAQYRLAAEGGKIRGTAGA</sequence>
<dbReference type="PANTHER" id="PTHR42781">
    <property type="entry name" value="SPERMIDINE/PUTRESCINE IMPORT ATP-BINDING PROTEIN POTA"/>
    <property type="match status" value="1"/>
</dbReference>
<dbReference type="AlphaFoldDB" id="A0A0D8L8S0"/>
<dbReference type="GO" id="GO:0005524">
    <property type="term" value="F:ATP binding"/>
    <property type="evidence" value="ECO:0007669"/>
    <property type="project" value="UniProtKB-KW"/>
</dbReference>
<evidence type="ECO:0000256" key="3">
    <source>
        <dbReference type="ARBA" id="ARBA00022840"/>
    </source>
</evidence>
<dbReference type="PATRIC" id="fig|582.24.peg.2066"/>
<dbReference type="InterPro" id="IPR050093">
    <property type="entry name" value="ABC_SmlMolc_Importer"/>
</dbReference>
<evidence type="ECO:0000313" key="5">
    <source>
        <dbReference type="EMBL" id="KJF78355.1"/>
    </source>
</evidence>
<keyword evidence="2" id="KW-0547">Nucleotide-binding</keyword>